<sequence length="96" mass="10770">MTIQLKKFGTSLISRQDGREAFLAYSPTLAAVKPDERVVVDFDGIITFTPSWGAEFLGLLSEKFGDRLTLKRSDNLSVILSLETIEEAHKYHLKVV</sequence>
<dbReference type="EMBL" id="MGDT01000004">
    <property type="protein sequence ID" value="OGL66970.1"/>
    <property type="molecule type" value="Genomic_DNA"/>
</dbReference>
<organism evidence="1 2">
    <name type="scientific">Candidatus Uhrbacteria bacterium RIFCSPHIGHO2_01_FULL_63_20</name>
    <dbReference type="NCBI Taxonomy" id="1802385"/>
    <lineage>
        <taxon>Bacteria</taxon>
        <taxon>Candidatus Uhriibacteriota</taxon>
    </lineage>
</organism>
<comment type="caution">
    <text evidence="1">The sequence shown here is derived from an EMBL/GenBank/DDBJ whole genome shotgun (WGS) entry which is preliminary data.</text>
</comment>
<proteinExistence type="predicted"/>
<reference evidence="1 2" key="1">
    <citation type="journal article" date="2016" name="Nat. Commun.">
        <title>Thousands of microbial genomes shed light on interconnected biogeochemical processes in an aquifer system.</title>
        <authorList>
            <person name="Anantharaman K."/>
            <person name="Brown C.T."/>
            <person name="Hug L.A."/>
            <person name="Sharon I."/>
            <person name="Castelle C.J."/>
            <person name="Probst A.J."/>
            <person name="Thomas B.C."/>
            <person name="Singh A."/>
            <person name="Wilkins M.J."/>
            <person name="Karaoz U."/>
            <person name="Brodie E.L."/>
            <person name="Williams K.H."/>
            <person name="Hubbard S.S."/>
            <person name="Banfield J.F."/>
        </authorList>
    </citation>
    <scope>NUCLEOTIDE SEQUENCE [LARGE SCALE GENOMIC DNA]</scope>
</reference>
<dbReference type="Proteomes" id="UP000177885">
    <property type="component" value="Unassembled WGS sequence"/>
</dbReference>
<evidence type="ECO:0000313" key="1">
    <source>
        <dbReference type="EMBL" id="OGL66970.1"/>
    </source>
</evidence>
<gene>
    <name evidence="1" type="ORF">A2856_00535</name>
</gene>
<name>A0A1F7TLW0_9BACT</name>
<protein>
    <submittedName>
        <fullName evidence="1">Uncharacterized protein</fullName>
    </submittedName>
</protein>
<accession>A0A1F7TLW0</accession>
<dbReference type="AlphaFoldDB" id="A0A1F7TLW0"/>
<evidence type="ECO:0000313" key="2">
    <source>
        <dbReference type="Proteomes" id="UP000177885"/>
    </source>
</evidence>
<dbReference type="STRING" id="1802385.A2856_00535"/>